<evidence type="ECO:0000256" key="2">
    <source>
        <dbReference type="ARBA" id="ARBA00004887"/>
    </source>
</evidence>
<evidence type="ECO:0000313" key="11">
    <source>
        <dbReference type="Proteomes" id="UP001164286"/>
    </source>
</evidence>
<evidence type="ECO:0000256" key="7">
    <source>
        <dbReference type="ARBA" id="ARBA00022737"/>
    </source>
</evidence>
<dbReference type="InterPro" id="IPR017938">
    <property type="entry name" value="Riboflavin_synthase-like_b-brl"/>
</dbReference>
<evidence type="ECO:0000256" key="6">
    <source>
        <dbReference type="ARBA" id="ARBA00022679"/>
    </source>
</evidence>
<dbReference type="EC" id="2.5.1.9" evidence="3"/>
<dbReference type="PANTHER" id="PTHR21098">
    <property type="entry name" value="RIBOFLAVIN SYNTHASE ALPHA CHAIN"/>
    <property type="match status" value="1"/>
</dbReference>
<dbReference type="SUPFAM" id="SSF63380">
    <property type="entry name" value="Riboflavin synthase domain-like"/>
    <property type="match status" value="2"/>
</dbReference>
<dbReference type="Gene3D" id="2.40.30.20">
    <property type="match status" value="2"/>
</dbReference>
<protein>
    <recommendedName>
        <fullName evidence="4">Riboflavin synthase</fullName>
        <ecNumber evidence="3">2.5.1.9</ecNumber>
    </recommendedName>
</protein>
<evidence type="ECO:0000259" key="9">
    <source>
        <dbReference type="PROSITE" id="PS51177"/>
    </source>
</evidence>
<feature type="repeat" description="Lumazine-binding" evidence="8">
    <location>
        <begin position="1"/>
        <end position="101"/>
    </location>
</feature>
<dbReference type="PROSITE" id="PS51177">
    <property type="entry name" value="LUMAZINE_BIND"/>
    <property type="match status" value="2"/>
</dbReference>
<feature type="domain" description="Lumazine-binding" evidence="9">
    <location>
        <begin position="102"/>
        <end position="203"/>
    </location>
</feature>
<keyword evidence="7" id="KW-0677">Repeat</keyword>
<keyword evidence="11" id="KW-1185">Reference proteome</keyword>
<keyword evidence="5" id="KW-0686">Riboflavin biosynthesis</keyword>
<comment type="function">
    <text evidence="1">Catalyzes the dismutation of two molecules of 6,7-dimethyl-8-ribityllumazine, resulting in the formation of riboflavin and 5-amino-6-(D-ribitylamino)uracil.</text>
</comment>
<dbReference type="FunFam" id="2.40.30.20:FF:000004">
    <property type="entry name" value="Riboflavin synthase, alpha subunit"/>
    <property type="match status" value="1"/>
</dbReference>
<dbReference type="CDD" id="cd00402">
    <property type="entry name" value="Riboflavin_synthase_like"/>
    <property type="match status" value="1"/>
</dbReference>
<feature type="domain" description="Lumazine-binding" evidence="9">
    <location>
        <begin position="1"/>
        <end position="101"/>
    </location>
</feature>
<accession>A0AA38H8V9</accession>
<sequence>MFTGLVEHIATVSKIDNRAESGYDMIFSDAAPILNDVQIGDSICINGACLTVTEFGKDDGGFFRVGLANETLQRTNLGTVQAGSKVNCERAMSAHTRFGGHMVQGHVDSTATIVGRVPDGDSIRYTFQFPADRAALMPYLVEKGYVTVDGTSLTLTMVEDAERKFAIALIAHSQEKVVLTDKTEGDVVNIEVDCVGKYILGSEERINAMVERIVDARIESVLKAKGLM</sequence>
<dbReference type="InterPro" id="IPR001783">
    <property type="entry name" value="Lumazine-bd"/>
</dbReference>
<dbReference type="NCBIfam" id="NF006767">
    <property type="entry name" value="PRK09289.1"/>
    <property type="match status" value="1"/>
</dbReference>
<dbReference type="AlphaFoldDB" id="A0AA38H8V9"/>
<gene>
    <name evidence="10" type="ORF">MKK02DRAFT_34441</name>
</gene>
<dbReference type="RefSeq" id="XP_052944241.1">
    <property type="nucleotide sequence ID" value="XM_053088942.1"/>
</dbReference>
<dbReference type="Proteomes" id="UP001164286">
    <property type="component" value="Unassembled WGS sequence"/>
</dbReference>
<dbReference type="NCBIfam" id="TIGR00187">
    <property type="entry name" value="ribE"/>
    <property type="match status" value="1"/>
</dbReference>
<evidence type="ECO:0000313" key="10">
    <source>
        <dbReference type="EMBL" id="KAI9634464.1"/>
    </source>
</evidence>
<evidence type="ECO:0000256" key="8">
    <source>
        <dbReference type="PROSITE-ProRule" id="PRU00524"/>
    </source>
</evidence>
<dbReference type="GO" id="GO:0004746">
    <property type="term" value="F:riboflavin synthase activity"/>
    <property type="evidence" value="ECO:0007669"/>
    <property type="project" value="UniProtKB-EC"/>
</dbReference>
<proteinExistence type="predicted"/>
<dbReference type="InterPro" id="IPR026017">
    <property type="entry name" value="Lumazine-bd_dom"/>
</dbReference>
<feature type="repeat" description="Lumazine-binding" evidence="8">
    <location>
        <begin position="102"/>
        <end position="203"/>
    </location>
</feature>
<reference evidence="10" key="1">
    <citation type="journal article" date="2022" name="G3 (Bethesda)">
        <title>High quality genome of the basidiomycete yeast Dioszegia hungarica PDD-24b-2 isolated from cloud water.</title>
        <authorList>
            <person name="Jarrige D."/>
            <person name="Haridas S."/>
            <person name="Bleykasten-Grosshans C."/>
            <person name="Joly M."/>
            <person name="Nadalig T."/>
            <person name="Sancelme M."/>
            <person name="Vuilleumier S."/>
            <person name="Grigoriev I.V."/>
            <person name="Amato P."/>
            <person name="Bringel F."/>
        </authorList>
    </citation>
    <scope>NUCLEOTIDE SEQUENCE</scope>
    <source>
        <strain evidence="10">PDD-24b-2</strain>
    </source>
</reference>
<comment type="pathway">
    <text evidence="2">Cofactor biosynthesis; riboflavin biosynthesis; riboflavin from 2-hydroxy-3-oxobutyl phosphate and 5-amino-6-(D-ribitylamino)uracil: step 2/2.</text>
</comment>
<evidence type="ECO:0000256" key="1">
    <source>
        <dbReference type="ARBA" id="ARBA00002803"/>
    </source>
</evidence>
<dbReference type="PIRSF" id="PIRSF000498">
    <property type="entry name" value="Riboflavin_syn_A"/>
    <property type="match status" value="1"/>
</dbReference>
<evidence type="ECO:0000256" key="5">
    <source>
        <dbReference type="ARBA" id="ARBA00022619"/>
    </source>
</evidence>
<dbReference type="EMBL" id="JAKWFO010000007">
    <property type="protein sequence ID" value="KAI9634464.1"/>
    <property type="molecule type" value="Genomic_DNA"/>
</dbReference>
<dbReference type="GeneID" id="77728147"/>
<dbReference type="Pfam" id="PF00677">
    <property type="entry name" value="Lum_binding"/>
    <property type="match status" value="2"/>
</dbReference>
<evidence type="ECO:0000256" key="4">
    <source>
        <dbReference type="ARBA" id="ARBA00013950"/>
    </source>
</evidence>
<keyword evidence="6" id="KW-0808">Transferase</keyword>
<evidence type="ECO:0000256" key="3">
    <source>
        <dbReference type="ARBA" id="ARBA00012827"/>
    </source>
</evidence>
<dbReference type="InterPro" id="IPR023366">
    <property type="entry name" value="ATP_synth_asu-like_sf"/>
</dbReference>
<dbReference type="PANTHER" id="PTHR21098:SF0">
    <property type="entry name" value="RIBOFLAVIN SYNTHASE"/>
    <property type="match status" value="1"/>
</dbReference>
<comment type="caution">
    <text evidence="10">The sequence shown here is derived from an EMBL/GenBank/DDBJ whole genome shotgun (WGS) entry which is preliminary data.</text>
</comment>
<name>A0AA38H8V9_9TREE</name>
<organism evidence="10 11">
    <name type="scientific">Dioszegia hungarica</name>
    <dbReference type="NCBI Taxonomy" id="4972"/>
    <lineage>
        <taxon>Eukaryota</taxon>
        <taxon>Fungi</taxon>
        <taxon>Dikarya</taxon>
        <taxon>Basidiomycota</taxon>
        <taxon>Agaricomycotina</taxon>
        <taxon>Tremellomycetes</taxon>
        <taxon>Tremellales</taxon>
        <taxon>Bulleribasidiaceae</taxon>
        <taxon>Dioszegia</taxon>
    </lineage>
</organism>
<dbReference type="GO" id="GO:0009231">
    <property type="term" value="P:riboflavin biosynthetic process"/>
    <property type="evidence" value="ECO:0007669"/>
    <property type="project" value="UniProtKB-KW"/>
</dbReference>